<comment type="subunit">
    <text evidence="5">Heterooligomer composed of large and small subunits.</text>
</comment>
<dbReference type="GO" id="GO:0003676">
    <property type="term" value="F:nucleic acid binding"/>
    <property type="evidence" value="ECO:0007669"/>
    <property type="project" value="InterPro"/>
</dbReference>
<evidence type="ECO:0000259" key="9">
    <source>
        <dbReference type="Pfam" id="PF13742"/>
    </source>
</evidence>
<evidence type="ECO:0000313" key="10">
    <source>
        <dbReference type="EMBL" id="MBZ1349356.1"/>
    </source>
</evidence>
<proteinExistence type="inferred from homology"/>
<keyword evidence="7" id="KW-0175">Coiled coil</keyword>
<feature type="domain" description="OB-fold nucleic acid binding" evidence="9">
    <location>
        <begin position="17"/>
        <end position="110"/>
    </location>
</feature>
<dbReference type="RefSeq" id="WP_259659759.1">
    <property type="nucleotide sequence ID" value="NZ_JAHXRI010000001.1"/>
</dbReference>
<dbReference type="EC" id="3.1.11.6" evidence="5"/>
<evidence type="ECO:0000256" key="2">
    <source>
        <dbReference type="ARBA" id="ARBA00022722"/>
    </source>
</evidence>
<evidence type="ECO:0000256" key="5">
    <source>
        <dbReference type="HAMAP-Rule" id="MF_00378"/>
    </source>
</evidence>
<dbReference type="CDD" id="cd04489">
    <property type="entry name" value="ExoVII_LU_OBF"/>
    <property type="match status" value="1"/>
</dbReference>
<dbReference type="InterPro" id="IPR020579">
    <property type="entry name" value="Exonuc_VII_lsu_C"/>
</dbReference>
<keyword evidence="11" id="KW-1185">Reference proteome</keyword>
<dbReference type="GO" id="GO:0008855">
    <property type="term" value="F:exodeoxyribonuclease VII activity"/>
    <property type="evidence" value="ECO:0007669"/>
    <property type="project" value="UniProtKB-UniRule"/>
</dbReference>
<keyword evidence="1 5" id="KW-0963">Cytoplasm</keyword>
<dbReference type="PANTHER" id="PTHR30008">
    <property type="entry name" value="EXODEOXYRIBONUCLEASE 7 LARGE SUBUNIT"/>
    <property type="match status" value="1"/>
</dbReference>
<dbReference type="PANTHER" id="PTHR30008:SF0">
    <property type="entry name" value="EXODEOXYRIBONUCLEASE 7 LARGE SUBUNIT"/>
    <property type="match status" value="1"/>
</dbReference>
<feature type="coiled-coil region" evidence="7">
    <location>
        <begin position="282"/>
        <end position="309"/>
    </location>
</feature>
<keyword evidence="4 5" id="KW-0269">Exonuclease</keyword>
<feature type="domain" description="Exonuclease VII large subunit C-terminal" evidence="8">
    <location>
        <begin position="133"/>
        <end position="443"/>
    </location>
</feature>
<evidence type="ECO:0000256" key="6">
    <source>
        <dbReference type="RuleBase" id="RU004355"/>
    </source>
</evidence>
<protein>
    <recommendedName>
        <fullName evidence="5">Exodeoxyribonuclease 7 large subunit</fullName>
        <ecNumber evidence="5">3.1.11.6</ecNumber>
    </recommendedName>
    <alternativeName>
        <fullName evidence="5">Exodeoxyribonuclease VII large subunit</fullName>
        <shortName evidence="5">Exonuclease VII large subunit</shortName>
    </alternativeName>
</protein>
<name>A0A953T3G6_9BURK</name>
<comment type="subcellular location">
    <subcellularLocation>
        <location evidence="5 6">Cytoplasm</location>
    </subcellularLocation>
</comment>
<accession>A0A953T3G6</accession>
<evidence type="ECO:0000256" key="4">
    <source>
        <dbReference type="ARBA" id="ARBA00022839"/>
    </source>
</evidence>
<comment type="caution">
    <text evidence="10">The sequence shown here is derived from an EMBL/GenBank/DDBJ whole genome shotgun (WGS) entry which is preliminary data.</text>
</comment>
<organism evidence="10 11">
    <name type="scientific">Zwartia hollandica</name>
    <dbReference type="NCBI Taxonomy" id="324606"/>
    <lineage>
        <taxon>Bacteria</taxon>
        <taxon>Pseudomonadati</taxon>
        <taxon>Pseudomonadota</taxon>
        <taxon>Betaproteobacteria</taxon>
        <taxon>Burkholderiales</taxon>
        <taxon>Alcaligenaceae</taxon>
        <taxon>Zwartia</taxon>
    </lineage>
</organism>
<dbReference type="Pfam" id="PF13742">
    <property type="entry name" value="tRNA_anti_2"/>
    <property type="match status" value="1"/>
</dbReference>
<dbReference type="Pfam" id="PF02601">
    <property type="entry name" value="Exonuc_VII_L"/>
    <property type="match status" value="1"/>
</dbReference>
<evidence type="ECO:0000256" key="3">
    <source>
        <dbReference type="ARBA" id="ARBA00022801"/>
    </source>
</evidence>
<evidence type="ECO:0000259" key="8">
    <source>
        <dbReference type="Pfam" id="PF02601"/>
    </source>
</evidence>
<sequence length="453" mass="49542">MNKELLTENSSQTRDILSVSELNRAVSRLLEQSFDVSWVRGEISNFTPAASGHWYFTLKDDAASVRAVMFRGRASAVGFSPRSGDSVEIRGRVTLYEARGEYQIQVEQMRRAGLGSLFEAFVALKAKLEAEGLFDPGQKRSLPLYPRSVGIVTSLAAAALRDVLTALARRAPHLSVVIYPAAVQGAEAALQLRQALAQANERREVDVVLLVRGGGSIEDLWSFNDEGLARDIASSLLPVVAGVGHETDFTIADFVADVRAPTPTAAAELVCMTRAELLSEVQGFAEQLKREMQRKLERLAQRLDRASAAVVSPGERLVHQSERLSGLKFRLQTAWQQSAQRRQSLASRVQDRLQVQLPDLTLRQARLERAARGLVAAQQRLRMDKGARLGAVQAQLRALSPSHTLARGYAIVRTAQGGIVRQANSLTVGNQLDVTLSEGGVTVQVEHIRKTPS</sequence>
<dbReference type="GO" id="GO:0005737">
    <property type="term" value="C:cytoplasm"/>
    <property type="evidence" value="ECO:0007669"/>
    <property type="project" value="UniProtKB-SubCell"/>
</dbReference>
<dbReference type="InterPro" id="IPR003753">
    <property type="entry name" value="Exonuc_VII_L"/>
</dbReference>
<dbReference type="HAMAP" id="MF_00378">
    <property type="entry name" value="Exonuc_7_L"/>
    <property type="match status" value="1"/>
</dbReference>
<evidence type="ECO:0000256" key="1">
    <source>
        <dbReference type="ARBA" id="ARBA00022490"/>
    </source>
</evidence>
<dbReference type="InterPro" id="IPR025824">
    <property type="entry name" value="OB-fold_nuc-bd_dom"/>
</dbReference>
<comment type="catalytic activity">
    <reaction evidence="5 6">
        <text>Exonucleolytic cleavage in either 5'- to 3'- or 3'- to 5'-direction to yield nucleoside 5'-phosphates.</text>
        <dbReference type="EC" id="3.1.11.6"/>
    </reaction>
</comment>
<reference evidence="10" key="1">
    <citation type="submission" date="2021-07" db="EMBL/GenBank/DDBJ databases">
        <title>New genus and species of the family Alcaligenaceae.</title>
        <authorList>
            <person name="Hahn M.W."/>
        </authorList>
    </citation>
    <scope>NUCLEOTIDE SEQUENCE</scope>
    <source>
        <strain evidence="10">LF4-65</strain>
    </source>
</reference>
<comment type="function">
    <text evidence="5">Bidirectionally degrades single-stranded DNA into large acid-insoluble oligonucleotides, which are then degraded further into small acid-soluble oligonucleotides.</text>
</comment>
<gene>
    <name evidence="5 10" type="primary">xseA</name>
    <name evidence="10" type="ORF">KZZ10_01735</name>
</gene>
<dbReference type="GO" id="GO:0009318">
    <property type="term" value="C:exodeoxyribonuclease VII complex"/>
    <property type="evidence" value="ECO:0007669"/>
    <property type="project" value="UniProtKB-UniRule"/>
</dbReference>
<dbReference type="NCBIfam" id="TIGR00237">
    <property type="entry name" value="xseA"/>
    <property type="match status" value="1"/>
</dbReference>
<dbReference type="AlphaFoldDB" id="A0A953T3G6"/>
<evidence type="ECO:0000313" key="11">
    <source>
        <dbReference type="Proteomes" id="UP000739565"/>
    </source>
</evidence>
<dbReference type="EMBL" id="JAHXRI010000001">
    <property type="protein sequence ID" value="MBZ1349356.1"/>
    <property type="molecule type" value="Genomic_DNA"/>
</dbReference>
<evidence type="ECO:0000256" key="7">
    <source>
        <dbReference type="SAM" id="Coils"/>
    </source>
</evidence>
<comment type="similarity">
    <text evidence="5 6">Belongs to the XseA family.</text>
</comment>
<dbReference type="GO" id="GO:0006308">
    <property type="term" value="P:DNA catabolic process"/>
    <property type="evidence" value="ECO:0007669"/>
    <property type="project" value="UniProtKB-UniRule"/>
</dbReference>
<keyword evidence="3 5" id="KW-0378">Hydrolase</keyword>
<keyword evidence="2 5" id="KW-0540">Nuclease</keyword>
<dbReference type="Proteomes" id="UP000739565">
    <property type="component" value="Unassembled WGS sequence"/>
</dbReference>